<evidence type="ECO:0000256" key="6">
    <source>
        <dbReference type="RuleBase" id="RU003738"/>
    </source>
</evidence>
<feature type="domain" description="Orn/DAP/Arg decarboxylase 2 N-terminal" evidence="7">
    <location>
        <begin position="37"/>
        <end position="293"/>
    </location>
</feature>
<evidence type="ECO:0000256" key="3">
    <source>
        <dbReference type="ARBA" id="ARBA00022898"/>
    </source>
</evidence>
<evidence type="ECO:0000256" key="5">
    <source>
        <dbReference type="NCBIfam" id="TIGR01048"/>
    </source>
</evidence>
<dbReference type="CDD" id="cd06828">
    <property type="entry name" value="PLPDE_III_DapDC"/>
    <property type="match status" value="1"/>
</dbReference>
<dbReference type="Proteomes" id="UP000824241">
    <property type="component" value="Unassembled WGS sequence"/>
</dbReference>
<proteinExistence type="predicted"/>
<dbReference type="EMBL" id="DVHA01000043">
    <property type="protein sequence ID" value="HIR60208.1"/>
    <property type="molecule type" value="Genomic_DNA"/>
</dbReference>
<sequence length="303" mass="32821">MDHKVNGQGHLVLGGADAVALAEKYGTPLYVMEEEVIRAAMRAYRQSVERFYDGKGLICYASKAFACKEMYRIAKAEGLGADVVSGGELYTAGKAGFPMEKVVFHGNNKTPEELRMALDLGVGRIVVDNFEELETLSALAAENGVRPNIQLRIKPGIDAHTHKFIMTGQIDSKFGFALETGEAMEAVKQALACPSLNLTGVHCHIGSQIHEVTPFIRAAEVMVQFMADVRQETGHTLGELNLGGGYGIRYTDEDDPVPYAAYMEEVSEAIRASAAALQFPVPFILMEPGRSIVGEAGTTLYTV</sequence>
<evidence type="ECO:0000313" key="8">
    <source>
        <dbReference type="EMBL" id="HIR60208.1"/>
    </source>
</evidence>
<dbReference type="FunFam" id="3.20.20.10:FF:000003">
    <property type="entry name" value="Diaminopimelate decarboxylase"/>
    <property type="match status" value="1"/>
</dbReference>
<comment type="caution">
    <text evidence="8">The sequence shown here is derived from an EMBL/GenBank/DDBJ whole genome shotgun (WGS) entry which is preliminary data.</text>
</comment>
<dbReference type="PRINTS" id="PR01179">
    <property type="entry name" value="ODADCRBXLASE"/>
</dbReference>
<dbReference type="PROSITE" id="PS00879">
    <property type="entry name" value="ODR_DC_2_2"/>
    <property type="match status" value="1"/>
</dbReference>
<protein>
    <recommendedName>
        <fullName evidence="5 6">Diaminopimelate decarboxylase</fullName>
        <ecNumber evidence="5 6">4.1.1.20</ecNumber>
    </recommendedName>
</protein>
<dbReference type="InterPro" id="IPR002986">
    <property type="entry name" value="DAP_deCOOHase_LysA"/>
</dbReference>
<gene>
    <name evidence="8" type="primary">lysA</name>
    <name evidence="8" type="ORF">IAB37_01350</name>
</gene>
<dbReference type="InterPro" id="IPR009006">
    <property type="entry name" value="Ala_racemase/Decarboxylase_C"/>
</dbReference>
<dbReference type="InterPro" id="IPR022657">
    <property type="entry name" value="De-COase2_CS"/>
</dbReference>
<reference evidence="8" key="2">
    <citation type="journal article" date="2021" name="PeerJ">
        <title>Extensive microbial diversity within the chicken gut microbiome revealed by metagenomics and culture.</title>
        <authorList>
            <person name="Gilroy R."/>
            <person name="Ravi A."/>
            <person name="Getino M."/>
            <person name="Pursley I."/>
            <person name="Horton D.L."/>
            <person name="Alikhan N.F."/>
            <person name="Baker D."/>
            <person name="Gharbi K."/>
            <person name="Hall N."/>
            <person name="Watson M."/>
            <person name="Adriaenssens E.M."/>
            <person name="Foster-Nyarko E."/>
            <person name="Jarju S."/>
            <person name="Secka A."/>
            <person name="Antonio M."/>
            <person name="Oren A."/>
            <person name="Chaudhuri R.R."/>
            <person name="La Ragione R."/>
            <person name="Hildebrand F."/>
            <person name="Pallen M.J."/>
        </authorList>
    </citation>
    <scope>NUCLEOTIDE SEQUENCE</scope>
    <source>
        <strain evidence="8">CHK189-12415</strain>
    </source>
</reference>
<dbReference type="PRINTS" id="PR01181">
    <property type="entry name" value="DAPDCRBXLASE"/>
</dbReference>
<comment type="cofactor">
    <cofactor evidence="1 6">
        <name>pyridoxal 5'-phosphate</name>
        <dbReference type="ChEBI" id="CHEBI:597326"/>
    </cofactor>
</comment>
<evidence type="ECO:0000256" key="2">
    <source>
        <dbReference type="ARBA" id="ARBA00022793"/>
    </source>
</evidence>
<keyword evidence="6" id="KW-0028">Amino-acid biosynthesis</keyword>
<evidence type="ECO:0000256" key="1">
    <source>
        <dbReference type="ARBA" id="ARBA00001933"/>
    </source>
</evidence>
<dbReference type="PANTHER" id="PTHR43727">
    <property type="entry name" value="DIAMINOPIMELATE DECARBOXYLASE"/>
    <property type="match status" value="1"/>
</dbReference>
<dbReference type="SUPFAM" id="SSF51419">
    <property type="entry name" value="PLP-binding barrel"/>
    <property type="match status" value="1"/>
</dbReference>
<dbReference type="Gene3D" id="3.20.20.10">
    <property type="entry name" value="Alanine racemase"/>
    <property type="match status" value="1"/>
</dbReference>
<reference evidence="8" key="1">
    <citation type="submission" date="2020-10" db="EMBL/GenBank/DDBJ databases">
        <authorList>
            <person name="Gilroy R."/>
        </authorList>
    </citation>
    <scope>NUCLEOTIDE SEQUENCE</scope>
    <source>
        <strain evidence="8">CHK189-12415</strain>
    </source>
</reference>
<comment type="catalytic activity">
    <reaction evidence="6">
        <text>meso-2,6-diaminopimelate + H(+) = L-lysine + CO2</text>
        <dbReference type="Rhea" id="RHEA:15101"/>
        <dbReference type="ChEBI" id="CHEBI:15378"/>
        <dbReference type="ChEBI" id="CHEBI:16526"/>
        <dbReference type="ChEBI" id="CHEBI:32551"/>
        <dbReference type="ChEBI" id="CHEBI:57791"/>
        <dbReference type="EC" id="4.1.1.20"/>
    </reaction>
</comment>
<dbReference type="PANTHER" id="PTHR43727:SF2">
    <property type="entry name" value="GROUP IV DECARBOXYLASE"/>
    <property type="match status" value="1"/>
</dbReference>
<dbReference type="NCBIfam" id="TIGR01048">
    <property type="entry name" value="lysA"/>
    <property type="match status" value="1"/>
</dbReference>
<keyword evidence="4 6" id="KW-0456">Lyase</keyword>
<dbReference type="GO" id="GO:0008836">
    <property type="term" value="F:diaminopimelate decarboxylase activity"/>
    <property type="evidence" value="ECO:0007669"/>
    <property type="project" value="UniProtKB-UniRule"/>
</dbReference>
<name>A0A9D1DWC8_9FIRM</name>
<evidence type="ECO:0000256" key="4">
    <source>
        <dbReference type="ARBA" id="ARBA00023239"/>
    </source>
</evidence>
<dbReference type="GO" id="GO:0009089">
    <property type="term" value="P:lysine biosynthetic process via diaminopimelate"/>
    <property type="evidence" value="ECO:0007669"/>
    <property type="project" value="UniProtKB-UniRule"/>
</dbReference>
<accession>A0A9D1DWC8</accession>
<organism evidence="8 9">
    <name type="scientific">Candidatus Faecivivens stercoravium</name>
    <dbReference type="NCBI Taxonomy" id="2840803"/>
    <lineage>
        <taxon>Bacteria</taxon>
        <taxon>Bacillati</taxon>
        <taxon>Bacillota</taxon>
        <taxon>Clostridia</taxon>
        <taxon>Eubacteriales</taxon>
        <taxon>Oscillospiraceae</taxon>
        <taxon>Oscillospiraceae incertae sedis</taxon>
        <taxon>Candidatus Faecivivens</taxon>
    </lineage>
</organism>
<evidence type="ECO:0000259" key="7">
    <source>
        <dbReference type="Pfam" id="PF02784"/>
    </source>
</evidence>
<evidence type="ECO:0000313" key="9">
    <source>
        <dbReference type="Proteomes" id="UP000824241"/>
    </source>
</evidence>
<dbReference type="Gene3D" id="2.40.37.10">
    <property type="entry name" value="Lyase, Ornithine Decarboxylase, Chain A, domain 1"/>
    <property type="match status" value="1"/>
</dbReference>
<dbReference type="AlphaFoldDB" id="A0A9D1DWC8"/>
<dbReference type="Pfam" id="PF02784">
    <property type="entry name" value="Orn_Arg_deC_N"/>
    <property type="match status" value="1"/>
</dbReference>
<dbReference type="InterPro" id="IPR000183">
    <property type="entry name" value="Orn/DAP/Arg_de-COase"/>
</dbReference>
<dbReference type="InterPro" id="IPR022644">
    <property type="entry name" value="De-COase2_N"/>
</dbReference>
<dbReference type="InterPro" id="IPR029066">
    <property type="entry name" value="PLP-binding_barrel"/>
</dbReference>
<feature type="non-terminal residue" evidence="8">
    <location>
        <position position="303"/>
    </location>
</feature>
<keyword evidence="2 6" id="KW-0210">Decarboxylase</keyword>
<keyword evidence="3" id="KW-0663">Pyridoxal phosphate</keyword>
<dbReference type="EC" id="4.1.1.20" evidence="5 6"/>
<keyword evidence="6" id="KW-0457">Lysine biosynthesis</keyword>
<comment type="pathway">
    <text evidence="6">Amino-acid biosynthesis; L-lysine biosynthesis via DAP pathway; L-lysine from DL-2,6-diaminopimelate: step 1/1.</text>
</comment>